<evidence type="ECO:0000313" key="4">
    <source>
        <dbReference type="Proteomes" id="UP000253562"/>
    </source>
</evidence>
<evidence type="ECO:0000256" key="1">
    <source>
        <dbReference type="SAM" id="Phobius"/>
    </source>
</evidence>
<proteinExistence type="predicted"/>
<gene>
    <name evidence="3" type="ORF">DTL42_13340</name>
</gene>
<dbReference type="Proteomes" id="UP000253562">
    <property type="component" value="Unassembled WGS sequence"/>
</dbReference>
<dbReference type="InterPro" id="IPR011453">
    <property type="entry name" value="DUF1559"/>
</dbReference>
<dbReference type="PROSITE" id="PS00409">
    <property type="entry name" value="PROKAR_NTER_METHYL"/>
    <property type="match status" value="1"/>
</dbReference>
<dbReference type="Pfam" id="PF07596">
    <property type="entry name" value="SBP_bac_10"/>
    <property type="match status" value="1"/>
</dbReference>
<accession>A0A368KQG6</accession>
<dbReference type="SUPFAM" id="SSF54523">
    <property type="entry name" value="Pili subunits"/>
    <property type="match status" value="1"/>
</dbReference>
<evidence type="ECO:0000313" key="3">
    <source>
        <dbReference type="EMBL" id="RCS48333.1"/>
    </source>
</evidence>
<sequence length="343" mass="37077">MTDKRTGFTLVELLVVIAIIGVLVALLLPAVQQAREAARRMSCSNNMKQLGLAVHNYHDTYGVFPNASIDQECGITRGNYQSAPFPGGGTSQWSWGTTLLPFIEMGNVYDSLQPGRKRLADQLDDPTALTVMQQRYAQFRCPSDTAPDTNVNRTLKSRSGKETETSVSNYIAANCSFDSSLFRGDVATNVDWPNGVFNYGLYANGAMPSHGANRTAEITDGLSNSALLSERNWTISHPASSATLIPTNAGTLFGNNVSSSSYGLRNEMTQVVFGASYGVNDPIYGQYGGVSSNHPGGVMMTLCDGSVRFIPETIDLTTGDLNFVNSTYEQLVAVNDGQVMRDF</sequence>
<dbReference type="NCBIfam" id="TIGR02532">
    <property type="entry name" value="IV_pilin_GFxxxE"/>
    <property type="match status" value="1"/>
</dbReference>
<dbReference type="InterPro" id="IPR012902">
    <property type="entry name" value="N_methyl_site"/>
</dbReference>
<dbReference type="Gene3D" id="3.30.700.10">
    <property type="entry name" value="Glycoprotein, Type 4 Pilin"/>
    <property type="match status" value="1"/>
</dbReference>
<evidence type="ECO:0000259" key="2">
    <source>
        <dbReference type="Pfam" id="PF07596"/>
    </source>
</evidence>
<reference evidence="3 4" key="1">
    <citation type="submission" date="2018-07" db="EMBL/GenBank/DDBJ databases">
        <title>Comparative genomes isolates from brazilian mangrove.</title>
        <authorList>
            <person name="De Araujo J.E."/>
            <person name="Taketani R.G."/>
            <person name="Silva M.C.P."/>
            <person name="Lourenco M.V."/>
            <person name="Oliveira V.M."/>
            <person name="Andreote F.D."/>
        </authorList>
    </citation>
    <scope>NUCLEOTIDE SEQUENCE [LARGE SCALE GENOMIC DNA]</scope>
    <source>
        <strain evidence="3 4">HEX PRIS-MGV</strain>
    </source>
</reference>
<dbReference type="EMBL" id="QPEX01000025">
    <property type="protein sequence ID" value="RCS48333.1"/>
    <property type="molecule type" value="Genomic_DNA"/>
</dbReference>
<dbReference type="NCBIfam" id="TIGR04294">
    <property type="entry name" value="pre_pil_HX9DG"/>
    <property type="match status" value="1"/>
</dbReference>
<keyword evidence="1" id="KW-1133">Transmembrane helix</keyword>
<dbReference type="AlphaFoldDB" id="A0A368KQG6"/>
<keyword evidence="1" id="KW-0812">Transmembrane</keyword>
<dbReference type="InterPro" id="IPR045584">
    <property type="entry name" value="Pilin-like"/>
</dbReference>
<dbReference type="Pfam" id="PF07963">
    <property type="entry name" value="N_methyl"/>
    <property type="match status" value="1"/>
</dbReference>
<organism evidence="3 4">
    <name type="scientific">Bremerella cremea</name>
    <dbReference type="NCBI Taxonomy" id="1031537"/>
    <lineage>
        <taxon>Bacteria</taxon>
        <taxon>Pseudomonadati</taxon>
        <taxon>Planctomycetota</taxon>
        <taxon>Planctomycetia</taxon>
        <taxon>Pirellulales</taxon>
        <taxon>Pirellulaceae</taxon>
        <taxon>Bremerella</taxon>
    </lineage>
</organism>
<protein>
    <submittedName>
        <fullName evidence="3">DUF1559 domain-containing protein</fullName>
    </submittedName>
</protein>
<dbReference type="PANTHER" id="PTHR30093">
    <property type="entry name" value="GENERAL SECRETION PATHWAY PROTEIN G"/>
    <property type="match status" value="1"/>
</dbReference>
<keyword evidence="1" id="KW-0472">Membrane</keyword>
<dbReference type="InterPro" id="IPR027558">
    <property type="entry name" value="Pre_pil_HX9DG_C"/>
</dbReference>
<name>A0A368KQG6_9BACT</name>
<dbReference type="PANTHER" id="PTHR30093:SF2">
    <property type="entry name" value="TYPE II SECRETION SYSTEM PROTEIN H"/>
    <property type="match status" value="1"/>
</dbReference>
<dbReference type="RefSeq" id="WP_114369262.1">
    <property type="nucleotide sequence ID" value="NZ_QPEX01000025.1"/>
</dbReference>
<feature type="domain" description="DUF1559" evidence="2">
    <location>
        <begin position="32"/>
        <end position="316"/>
    </location>
</feature>
<comment type="caution">
    <text evidence="3">The sequence shown here is derived from an EMBL/GenBank/DDBJ whole genome shotgun (WGS) entry which is preliminary data.</text>
</comment>
<feature type="transmembrane region" description="Helical" evidence="1">
    <location>
        <begin position="6"/>
        <end position="31"/>
    </location>
</feature>